<evidence type="ECO:0000313" key="9">
    <source>
        <dbReference type="EMBL" id="RSH87539.1"/>
    </source>
</evidence>
<dbReference type="GeneID" id="39584591"/>
<feature type="region of interest" description="Disordered" evidence="8">
    <location>
        <begin position="52"/>
        <end position="86"/>
    </location>
</feature>
<comment type="similarity">
    <text evidence="2">Belongs to the mitochondrion-specific ribosomal protein mS23 family.</text>
</comment>
<keyword evidence="5" id="KW-0687">Ribonucleoprotein</keyword>
<keyword evidence="3" id="KW-0689">Ribosomal protein</keyword>
<evidence type="ECO:0000256" key="8">
    <source>
        <dbReference type="SAM" id="MobiDB-lite"/>
    </source>
</evidence>
<evidence type="ECO:0000256" key="1">
    <source>
        <dbReference type="ARBA" id="ARBA00004173"/>
    </source>
</evidence>
<evidence type="ECO:0000256" key="5">
    <source>
        <dbReference type="ARBA" id="ARBA00023274"/>
    </source>
</evidence>
<dbReference type="EMBL" id="RSCE01000001">
    <property type="protein sequence ID" value="RSH87539.1"/>
    <property type="molecule type" value="Genomic_DNA"/>
</dbReference>
<keyword evidence="4" id="KW-0496">Mitochondrion</keyword>
<organism evidence="9 10">
    <name type="scientific">Apiotrichum porosum</name>
    <dbReference type="NCBI Taxonomy" id="105984"/>
    <lineage>
        <taxon>Eukaryota</taxon>
        <taxon>Fungi</taxon>
        <taxon>Dikarya</taxon>
        <taxon>Basidiomycota</taxon>
        <taxon>Agaricomycotina</taxon>
        <taxon>Tremellomycetes</taxon>
        <taxon>Trichosporonales</taxon>
        <taxon>Trichosporonaceae</taxon>
        <taxon>Apiotrichum</taxon>
    </lineage>
</organism>
<comment type="caution">
    <text evidence="9">The sequence shown here is derived from an EMBL/GenBank/DDBJ whole genome shotgun (WGS) entry which is preliminary data.</text>
</comment>
<dbReference type="InterPro" id="IPR016939">
    <property type="entry name" value="Ribosomal_mS23_fun"/>
</dbReference>
<evidence type="ECO:0000256" key="7">
    <source>
        <dbReference type="ARBA" id="ARBA00035421"/>
    </source>
</evidence>
<keyword evidence="10" id="KW-1185">Reference proteome</keyword>
<dbReference type="AlphaFoldDB" id="A0A427Y8U9"/>
<dbReference type="GO" id="GO:0005763">
    <property type="term" value="C:mitochondrial small ribosomal subunit"/>
    <property type="evidence" value="ECO:0007669"/>
    <property type="project" value="InterPro"/>
</dbReference>
<evidence type="ECO:0000256" key="6">
    <source>
        <dbReference type="ARBA" id="ARBA00035137"/>
    </source>
</evidence>
<name>A0A427Y8U9_9TREE</name>
<dbReference type="GO" id="GO:0003735">
    <property type="term" value="F:structural constituent of ribosome"/>
    <property type="evidence" value="ECO:0007669"/>
    <property type="project" value="InterPro"/>
</dbReference>
<proteinExistence type="inferred from homology"/>
<dbReference type="Pfam" id="PF13741">
    <property type="entry name" value="MRP-S25"/>
    <property type="match status" value="1"/>
</dbReference>
<gene>
    <name evidence="9" type="primary">RSM25</name>
    <name evidence="9" type="ORF">EHS24_000048</name>
</gene>
<dbReference type="PANTHER" id="PTHR37799">
    <property type="entry name" value="37S RIBOSOMAL PROTEIN S25, MITOCHONDRIAL"/>
    <property type="match status" value="1"/>
</dbReference>
<dbReference type="RefSeq" id="XP_028479747.1">
    <property type="nucleotide sequence ID" value="XM_028615890.1"/>
</dbReference>
<evidence type="ECO:0000256" key="4">
    <source>
        <dbReference type="ARBA" id="ARBA00023128"/>
    </source>
</evidence>
<accession>A0A427Y8U9</accession>
<sequence length="328" mass="36840">MVRKIASQVPATVSRLLQSTLLNTPPVWYQPVLANPPPILPPRQVTARNRPEAGKQYQDLAVHQSDARREGRTRTHHAKQLREPKLKPQPIVYEADRVRRQFFADFPFEALRPVSLVESREIAQEHPIRGAEWTSLAQRGAFPTVEDTVAFTINLHEQQALSMTDAYRKATAEFVALRGAHELSTLVAAAEARHYGATFKRDEWTRTFDYEQRQLDEGVEGSSTGPARTTFKYRKPKVWSSTINPDAIPRGEFSAGRDYAAKWRLPAPVMFDNATSEGDLLTALMAETNTSEAKAEDGEMDDLDFMNSLVTNDAELVSEDVKPRQPGA</sequence>
<evidence type="ECO:0000313" key="10">
    <source>
        <dbReference type="Proteomes" id="UP000279236"/>
    </source>
</evidence>
<evidence type="ECO:0000256" key="3">
    <source>
        <dbReference type="ARBA" id="ARBA00022980"/>
    </source>
</evidence>
<dbReference type="PANTHER" id="PTHR37799:SF1">
    <property type="entry name" value="SMALL RIBOSOMAL SUBUNIT PROTEIN MS23"/>
    <property type="match status" value="1"/>
</dbReference>
<reference evidence="9 10" key="1">
    <citation type="submission" date="2018-11" db="EMBL/GenBank/DDBJ databases">
        <title>Genome sequence of Apiotrichum porosum DSM 27194.</title>
        <authorList>
            <person name="Aliyu H."/>
            <person name="Gorte O."/>
            <person name="Ochsenreither K."/>
        </authorList>
    </citation>
    <scope>NUCLEOTIDE SEQUENCE [LARGE SCALE GENOMIC DNA]</scope>
    <source>
        <strain evidence="9 10">DSM 27194</strain>
    </source>
</reference>
<dbReference type="STRING" id="105984.A0A427Y8U9"/>
<protein>
    <recommendedName>
        <fullName evidence="6">Small ribosomal subunit protein mS23</fullName>
    </recommendedName>
    <alternativeName>
        <fullName evidence="7">37S ribosomal protein S25, mitochondrial</fullName>
    </alternativeName>
</protein>
<dbReference type="OrthoDB" id="5542239at2759"/>
<dbReference type="Proteomes" id="UP000279236">
    <property type="component" value="Unassembled WGS sequence"/>
</dbReference>
<comment type="subcellular location">
    <subcellularLocation>
        <location evidence="1">Mitochondrion</location>
    </subcellularLocation>
</comment>
<evidence type="ECO:0000256" key="2">
    <source>
        <dbReference type="ARBA" id="ARBA00009864"/>
    </source>
</evidence>